<dbReference type="OrthoDB" id="1262810at2759"/>
<accession>A0A0C3Q2R5</accession>
<sequence length="706" mass="79040">MADPAEASLFRTVKQRSTWIALDSLSSTTQRLLLTSSAGRRIEPRDVILYLKEQLGESDGSPNSQSTKVVNGTTFQWCLEFWDWLGGWSKREELLKDEAVKKLYALPLRTARRNLLRLALADGSAIREPESETEVRDALTALDLPLLHDSLSNIPGINRVSRSSSDALYILKIIPRSRSFDDLDHDTRKTLHDFFTLHLSNFLGHSDRGRNGPKVTAGRRDALRNIPIFPVLMAGERSEDRVSFGTATSEVYFADESVQVIPSITGKSFVDYVQGRTLYRAIREAPVLSEISVLEMTVEPDAWVQQSHDSLPLIIDRLIRRLPDFQEGTRQKIAELDIVDVGARHARRAPNQVVDPSSPLADLFDSDDEILPVGEFAHEGPGSYLQTLRAYGMLQNSITCKTVDDIINKIIDRRSRISQESRVQKALRLLTLLDRQTAPFFDKLPTSTANSLRLKEWLPASGQLRRASECWDAKETDILLCDKVLPTIPLVIISPHLRNLLEWQSVPNGILRRQLLNVLDSTGGSSDECQGRVRAVLETLAHRLQSGKLAHDELEDLVADLREGGFDWVPATGGRLVRPERCTLEPVDLGTKFLWVSTSLLKLDGMENLLGRMGVLSRPSLKQLRETLREISSELSRDEMDPHSKESLIRVAIAVAEEMWDGKEKPDFDHTSLLVPTDTGLLAEATTIIPETSAYKPSENLSSTSL</sequence>
<evidence type="ECO:0000313" key="2">
    <source>
        <dbReference type="Proteomes" id="UP000054248"/>
    </source>
</evidence>
<dbReference type="PANTHER" id="PTHR15600">
    <property type="entry name" value="SACSIN"/>
    <property type="match status" value="1"/>
</dbReference>
<dbReference type="Proteomes" id="UP000054248">
    <property type="component" value="Unassembled WGS sequence"/>
</dbReference>
<keyword evidence="2" id="KW-1185">Reference proteome</keyword>
<dbReference type="GO" id="GO:0030544">
    <property type="term" value="F:Hsp70 protein binding"/>
    <property type="evidence" value="ECO:0007669"/>
    <property type="project" value="TreeGrafter"/>
</dbReference>
<reference evidence="1 2" key="1">
    <citation type="submission" date="2014-04" db="EMBL/GenBank/DDBJ databases">
        <authorList>
            <consortium name="DOE Joint Genome Institute"/>
            <person name="Kuo A."/>
            <person name="Girlanda M."/>
            <person name="Perotto S."/>
            <person name="Kohler A."/>
            <person name="Nagy L.G."/>
            <person name="Floudas D."/>
            <person name="Copeland A."/>
            <person name="Barry K.W."/>
            <person name="Cichocki N."/>
            <person name="Veneault-Fourrey C."/>
            <person name="LaButti K."/>
            <person name="Lindquist E.A."/>
            <person name="Lipzen A."/>
            <person name="Lundell T."/>
            <person name="Morin E."/>
            <person name="Murat C."/>
            <person name="Sun H."/>
            <person name="Tunlid A."/>
            <person name="Henrissat B."/>
            <person name="Grigoriev I.V."/>
            <person name="Hibbett D.S."/>
            <person name="Martin F."/>
            <person name="Nordberg H.P."/>
            <person name="Cantor M.N."/>
            <person name="Hua S.X."/>
        </authorList>
    </citation>
    <scope>NUCLEOTIDE SEQUENCE [LARGE SCALE GENOMIC DNA]</scope>
    <source>
        <strain evidence="1 2">MUT 4182</strain>
    </source>
</reference>
<evidence type="ECO:0000313" key="1">
    <source>
        <dbReference type="EMBL" id="KIO17161.1"/>
    </source>
</evidence>
<dbReference type="HOGENOM" id="CLU_390876_0_0_1"/>
<proteinExistence type="predicted"/>
<dbReference type="InterPro" id="IPR052972">
    <property type="entry name" value="Sacsin_chaperone_reg"/>
</dbReference>
<dbReference type="AlphaFoldDB" id="A0A0C3Q2R5"/>
<reference evidence="2" key="2">
    <citation type="submission" date="2015-01" db="EMBL/GenBank/DDBJ databases">
        <title>Evolutionary Origins and Diversification of the Mycorrhizal Mutualists.</title>
        <authorList>
            <consortium name="DOE Joint Genome Institute"/>
            <consortium name="Mycorrhizal Genomics Consortium"/>
            <person name="Kohler A."/>
            <person name="Kuo A."/>
            <person name="Nagy L.G."/>
            <person name="Floudas D."/>
            <person name="Copeland A."/>
            <person name="Barry K.W."/>
            <person name="Cichocki N."/>
            <person name="Veneault-Fourrey C."/>
            <person name="LaButti K."/>
            <person name="Lindquist E.A."/>
            <person name="Lipzen A."/>
            <person name="Lundell T."/>
            <person name="Morin E."/>
            <person name="Murat C."/>
            <person name="Riley R."/>
            <person name="Ohm R."/>
            <person name="Sun H."/>
            <person name="Tunlid A."/>
            <person name="Henrissat B."/>
            <person name="Grigoriev I.V."/>
            <person name="Hibbett D.S."/>
            <person name="Martin F."/>
        </authorList>
    </citation>
    <scope>NUCLEOTIDE SEQUENCE [LARGE SCALE GENOMIC DNA]</scope>
    <source>
        <strain evidence="2">MUT 4182</strain>
    </source>
</reference>
<organism evidence="1 2">
    <name type="scientific">Tulasnella calospora MUT 4182</name>
    <dbReference type="NCBI Taxonomy" id="1051891"/>
    <lineage>
        <taxon>Eukaryota</taxon>
        <taxon>Fungi</taxon>
        <taxon>Dikarya</taxon>
        <taxon>Basidiomycota</taxon>
        <taxon>Agaricomycotina</taxon>
        <taxon>Agaricomycetes</taxon>
        <taxon>Cantharellales</taxon>
        <taxon>Tulasnellaceae</taxon>
        <taxon>Tulasnella</taxon>
    </lineage>
</organism>
<name>A0A0C3Q2R5_9AGAM</name>
<dbReference type="STRING" id="1051891.A0A0C3Q2R5"/>
<dbReference type="EMBL" id="KN823422">
    <property type="protein sequence ID" value="KIO17161.1"/>
    <property type="molecule type" value="Genomic_DNA"/>
</dbReference>
<dbReference type="PANTHER" id="PTHR15600:SF42">
    <property type="entry name" value="SACSIN"/>
    <property type="match status" value="1"/>
</dbReference>
<gene>
    <name evidence="1" type="ORF">M407DRAFT_33189</name>
</gene>
<protein>
    <submittedName>
        <fullName evidence="1">Uncharacterized protein</fullName>
    </submittedName>
</protein>